<evidence type="ECO:0000313" key="4">
    <source>
        <dbReference type="Proteomes" id="UP000777482"/>
    </source>
</evidence>
<feature type="transmembrane region" description="Helical" evidence="2">
    <location>
        <begin position="267"/>
        <end position="288"/>
    </location>
</feature>
<comment type="caution">
    <text evidence="3">The sequence shown here is derived from an EMBL/GenBank/DDBJ whole genome shotgun (WGS) entry which is preliminary data.</text>
</comment>
<dbReference type="EMBL" id="PUHQ01000060">
    <property type="protein sequence ID" value="KAG0658905.1"/>
    <property type="molecule type" value="Genomic_DNA"/>
</dbReference>
<feature type="compositionally biased region" description="Basic and acidic residues" evidence="1">
    <location>
        <begin position="343"/>
        <end position="353"/>
    </location>
</feature>
<evidence type="ECO:0000256" key="1">
    <source>
        <dbReference type="SAM" id="MobiDB-lite"/>
    </source>
</evidence>
<organism evidence="3 4">
    <name type="scientific">Rhodotorula mucilaginosa</name>
    <name type="common">Yeast</name>
    <name type="synonym">Rhodotorula rubra</name>
    <dbReference type="NCBI Taxonomy" id="5537"/>
    <lineage>
        <taxon>Eukaryota</taxon>
        <taxon>Fungi</taxon>
        <taxon>Dikarya</taxon>
        <taxon>Basidiomycota</taxon>
        <taxon>Pucciniomycotina</taxon>
        <taxon>Microbotryomycetes</taxon>
        <taxon>Sporidiobolales</taxon>
        <taxon>Sporidiobolaceae</taxon>
        <taxon>Rhodotorula</taxon>
    </lineage>
</organism>
<proteinExistence type="predicted"/>
<feature type="transmembrane region" description="Helical" evidence="2">
    <location>
        <begin position="142"/>
        <end position="159"/>
    </location>
</feature>
<reference evidence="3 4" key="1">
    <citation type="submission" date="2020-11" db="EMBL/GenBank/DDBJ databases">
        <title>Kefir isolates.</title>
        <authorList>
            <person name="Marcisauskas S."/>
            <person name="Kim Y."/>
            <person name="Blasche S."/>
        </authorList>
    </citation>
    <scope>NUCLEOTIDE SEQUENCE [LARGE SCALE GENOMIC DNA]</scope>
    <source>
        <strain evidence="3 4">KR</strain>
    </source>
</reference>
<accession>A0A9P6VXU0</accession>
<keyword evidence="2" id="KW-0472">Membrane</keyword>
<feature type="region of interest" description="Disordered" evidence="1">
    <location>
        <begin position="332"/>
        <end position="385"/>
    </location>
</feature>
<protein>
    <recommendedName>
        <fullName evidence="5">Transmembrane protein</fullName>
    </recommendedName>
</protein>
<dbReference type="Proteomes" id="UP000777482">
    <property type="component" value="Unassembled WGS sequence"/>
</dbReference>
<dbReference type="OrthoDB" id="2218151at2759"/>
<name>A0A9P6VXU0_RHOMI</name>
<gene>
    <name evidence="3" type="ORF">C6P46_005525</name>
</gene>
<evidence type="ECO:0000313" key="3">
    <source>
        <dbReference type="EMBL" id="KAG0658905.1"/>
    </source>
</evidence>
<keyword evidence="2" id="KW-0812">Transmembrane</keyword>
<sequence length="411" mass="44432">MGWIDTVKARLGSDPKLPVTFSSVGIEGKRTGEVLAGQRAEYGGLPSSEGQPAAGKKLSFGRQASPLSSTSRSCAALARHYSHTLREGSDRDADVSAMQESDSIVGKVLRGLEVFFPFINLCILIAQAAFQSKWKVGPSARVILSILVCTLGLFYSGLVRKSLPRFRALRIRSGDIAANVVKAVVASFILADDWRFLRGFERFFKQIRVSIILDSSQVTLNLMMAAIATASACSSGCKDPSKDPHAEIEGYTDALPSFCRNKRASAAFFWLTLGAASVTLARCIMHVVQIRKVPQTSAFTPPFEQEPGAHFPRDADDNTWAGRASLEMGAAQVPASAPAGYRPSHDFSNDGERLFGGQVPGYGGMRDPFEDPEVSEGESRGNASYQAIPDPYEAIRQVRGLMSCEDDGDCY</sequence>
<feature type="transmembrane region" description="Helical" evidence="2">
    <location>
        <begin position="108"/>
        <end position="130"/>
    </location>
</feature>
<keyword evidence="4" id="KW-1185">Reference proteome</keyword>
<evidence type="ECO:0008006" key="5">
    <source>
        <dbReference type="Google" id="ProtNLM"/>
    </source>
</evidence>
<dbReference type="AlphaFoldDB" id="A0A9P6VXU0"/>
<evidence type="ECO:0000256" key="2">
    <source>
        <dbReference type="SAM" id="Phobius"/>
    </source>
</evidence>
<keyword evidence="2" id="KW-1133">Transmembrane helix</keyword>